<protein>
    <submittedName>
        <fullName evidence="2">Alkyl hydroperoxide reductase AhpD</fullName>
    </submittedName>
</protein>
<dbReference type="Proteomes" id="UP000597444">
    <property type="component" value="Unassembled WGS sequence"/>
</dbReference>
<organism evidence="2 3">
    <name type="scientific">Reticulibacter mediterranei</name>
    <dbReference type="NCBI Taxonomy" id="2778369"/>
    <lineage>
        <taxon>Bacteria</taxon>
        <taxon>Bacillati</taxon>
        <taxon>Chloroflexota</taxon>
        <taxon>Ktedonobacteria</taxon>
        <taxon>Ktedonobacterales</taxon>
        <taxon>Reticulibacteraceae</taxon>
        <taxon>Reticulibacter</taxon>
    </lineage>
</organism>
<dbReference type="AlphaFoldDB" id="A0A8J3IZ54"/>
<keyword evidence="3" id="KW-1185">Reference proteome</keyword>
<comment type="caution">
    <text evidence="2">The sequence shown here is derived from an EMBL/GenBank/DDBJ whole genome shotgun (WGS) entry which is preliminary data.</text>
</comment>
<dbReference type="EMBL" id="BNJK01000002">
    <property type="protein sequence ID" value="GHO97896.1"/>
    <property type="molecule type" value="Genomic_DNA"/>
</dbReference>
<sequence length="157" mass="18019">MNMEARLRYTLAAPEARKALFQLQEYVNNCGLEMSLLNLVSLRASQINGCAFCLDMHTKDARAEGESEQRLYLLSAWREAPFYSERERAALEWTEAVTLVANDHIPDEVYERVRPHFTDEELVNLTMAINAINSWNRLNVAFRTPAGSYRPRQAASH</sequence>
<dbReference type="InterPro" id="IPR003779">
    <property type="entry name" value="CMD-like"/>
</dbReference>
<evidence type="ECO:0000313" key="2">
    <source>
        <dbReference type="EMBL" id="GHO97896.1"/>
    </source>
</evidence>
<dbReference type="InterPro" id="IPR004675">
    <property type="entry name" value="AhpD_core"/>
</dbReference>
<feature type="domain" description="Carboxymuconolactone decarboxylase-like" evidence="1">
    <location>
        <begin position="14"/>
        <end position="96"/>
    </location>
</feature>
<dbReference type="SUPFAM" id="SSF69118">
    <property type="entry name" value="AhpD-like"/>
    <property type="match status" value="1"/>
</dbReference>
<gene>
    <name evidence="2" type="ORF">KSF_079440</name>
</gene>
<dbReference type="InterPro" id="IPR029032">
    <property type="entry name" value="AhpD-like"/>
</dbReference>
<dbReference type="Pfam" id="PF02627">
    <property type="entry name" value="CMD"/>
    <property type="match status" value="1"/>
</dbReference>
<name>A0A8J3IZ54_9CHLR</name>
<proteinExistence type="predicted"/>
<evidence type="ECO:0000313" key="3">
    <source>
        <dbReference type="Proteomes" id="UP000597444"/>
    </source>
</evidence>
<evidence type="ECO:0000259" key="1">
    <source>
        <dbReference type="Pfam" id="PF02627"/>
    </source>
</evidence>
<reference evidence="2" key="1">
    <citation type="submission" date="2020-10" db="EMBL/GenBank/DDBJ databases">
        <title>Taxonomic study of unclassified bacteria belonging to the class Ktedonobacteria.</title>
        <authorList>
            <person name="Yabe S."/>
            <person name="Wang C.M."/>
            <person name="Zheng Y."/>
            <person name="Sakai Y."/>
            <person name="Cavaletti L."/>
            <person name="Monciardini P."/>
            <person name="Donadio S."/>
        </authorList>
    </citation>
    <scope>NUCLEOTIDE SEQUENCE</scope>
    <source>
        <strain evidence="2">ID150040</strain>
    </source>
</reference>
<dbReference type="GO" id="GO:0051920">
    <property type="term" value="F:peroxiredoxin activity"/>
    <property type="evidence" value="ECO:0007669"/>
    <property type="project" value="InterPro"/>
</dbReference>
<accession>A0A8J3IZ54</accession>
<dbReference type="PANTHER" id="PTHR34846">
    <property type="entry name" value="4-CARBOXYMUCONOLACTONE DECARBOXYLASE FAMILY PROTEIN (AFU_ORTHOLOGUE AFUA_6G11590)"/>
    <property type="match status" value="1"/>
</dbReference>
<dbReference type="PANTHER" id="PTHR34846:SF10">
    <property type="entry name" value="CYTOPLASMIC PROTEIN"/>
    <property type="match status" value="1"/>
</dbReference>
<dbReference type="NCBIfam" id="TIGR00778">
    <property type="entry name" value="ahpD_dom"/>
    <property type="match status" value="1"/>
</dbReference>
<dbReference type="Gene3D" id="1.20.1290.10">
    <property type="entry name" value="AhpD-like"/>
    <property type="match status" value="1"/>
</dbReference>